<evidence type="ECO:0000256" key="8">
    <source>
        <dbReference type="ARBA" id="ARBA00029996"/>
    </source>
</evidence>
<dbReference type="GO" id="GO:0030170">
    <property type="term" value="F:pyridoxal phosphate binding"/>
    <property type="evidence" value="ECO:0007669"/>
    <property type="project" value="InterPro"/>
</dbReference>
<evidence type="ECO:0000256" key="3">
    <source>
        <dbReference type="ARBA" id="ARBA00004953"/>
    </source>
</evidence>
<keyword evidence="7" id="KW-0456">Lyase</keyword>
<dbReference type="STRING" id="1033802.SSPSH_002284"/>
<dbReference type="SUPFAM" id="SSF53383">
    <property type="entry name" value="PLP-dependent transferases"/>
    <property type="match status" value="1"/>
</dbReference>
<comment type="cofactor">
    <cofactor evidence="1">
        <name>pyridoxal 5'-phosphate</name>
        <dbReference type="ChEBI" id="CHEBI:597326"/>
    </cofactor>
</comment>
<dbReference type="AlphaFoldDB" id="U2E4L8"/>
<evidence type="ECO:0000256" key="6">
    <source>
        <dbReference type="ARBA" id="ARBA00022898"/>
    </source>
</evidence>
<evidence type="ECO:0000256" key="2">
    <source>
        <dbReference type="ARBA" id="ARBA00003444"/>
    </source>
</evidence>
<sequence length="341" mass="36309">MALIHGGRLTEASRRYGIAPGDWLDLSTGIAPWSYPVPEVPIHVWARLPEADDGLSAAAAEYYGVAAANITALPGSQFAIRELPWAVAAPSGPARVGVPAVGYAEHARAWAAAGHAVVAYDDLAQLLALVDTLDHAVVISPNNPTGEQAAIDTLIVLADKLARRDGLLLVDAAFADCHGELAMDGLPANTIVLRSLGKFFGLAGLRLGFMMGRGPAIAAVGAQLQPWGVSHPARWIGRRALLDLDWQAEQQRRIADGAHSLTTLLDAYFSRQRIVTMGLFVTVFFDDAEQATAVHEALADQAVLTRLGDNRRWLRFGLPGDAPAATRLVTALDVVVEQGRC</sequence>
<evidence type="ECO:0000259" key="10">
    <source>
        <dbReference type="Pfam" id="PF00155"/>
    </source>
</evidence>
<dbReference type="GO" id="GO:0048472">
    <property type="term" value="F:threonine-phosphate decarboxylase activity"/>
    <property type="evidence" value="ECO:0007669"/>
    <property type="project" value="UniProtKB-EC"/>
</dbReference>
<dbReference type="OrthoDB" id="9799304at2"/>
<dbReference type="PANTHER" id="PTHR42885">
    <property type="entry name" value="HISTIDINOL-PHOSPHATE AMINOTRANSFERASE-RELATED"/>
    <property type="match status" value="1"/>
</dbReference>
<proteinExistence type="predicted"/>
<dbReference type="Proteomes" id="UP000006242">
    <property type="component" value="Unassembled WGS sequence"/>
</dbReference>
<dbReference type="RefSeq" id="WP_006914495.1">
    <property type="nucleotide sequence ID" value="NZ_AFNV02000015.1"/>
</dbReference>
<evidence type="ECO:0000256" key="7">
    <source>
        <dbReference type="ARBA" id="ARBA00023239"/>
    </source>
</evidence>
<evidence type="ECO:0000256" key="4">
    <source>
        <dbReference type="ARBA" id="ARBA00012285"/>
    </source>
</evidence>
<dbReference type="PANTHER" id="PTHR42885:SF1">
    <property type="entry name" value="THREONINE-PHOSPHATE DECARBOXYLASE"/>
    <property type="match status" value="1"/>
</dbReference>
<dbReference type="InterPro" id="IPR005860">
    <property type="entry name" value="CobD"/>
</dbReference>
<dbReference type="Gene3D" id="3.90.1150.10">
    <property type="entry name" value="Aspartate Aminotransferase, domain 1"/>
    <property type="match status" value="1"/>
</dbReference>
<keyword evidence="12" id="KW-1185">Reference proteome</keyword>
<dbReference type="PROSITE" id="PS00105">
    <property type="entry name" value="AA_TRANSFER_CLASS_1"/>
    <property type="match status" value="1"/>
</dbReference>
<keyword evidence="5" id="KW-0169">Cobalamin biosynthesis</keyword>
<dbReference type="InterPro" id="IPR004839">
    <property type="entry name" value="Aminotransferase_I/II_large"/>
</dbReference>
<feature type="domain" description="Aminotransferase class I/classII large" evidence="10">
    <location>
        <begin position="55"/>
        <end position="321"/>
    </location>
</feature>
<dbReference type="Gene3D" id="3.40.640.10">
    <property type="entry name" value="Type I PLP-dependent aspartate aminotransferase-like (Major domain)"/>
    <property type="match status" value="1"/>
</dbReference>
<dbReference type="InterPro" id="IPR015421">
    <property type="entry name" value="PyrdxlP-dep_Trfase_major"/>
</dbReference>
<reference evidence="11 12" key="2">
    <citation type="journal article" date="2013" name="PLoS ONE">
        <title>INDIGO - INtegrated Data Warehouse of MIcrobial GenOmes with Examples from the Red Sea Extremophiles.</title>
        <authorList>
            <person name="Alam I."/>
            <person name="Antunes A."/>
            <person name="Kamau A.A."/>
            <person name="Ba Alawi W."/>
            <person name="Kalkatawi M."/>
            <person name="Stingl U."/>
            <person name="Bajic V.B."/>
        </authorList>
    </citation>
    <scope>NUCLEOTIDE SEQUENCE [LARGE SCALE GENOMIC DNA]</scope>
    <source>
        <strain evidence="11 12">E1L3A</strain>
    </source>
</reference>
<gene>
    <name evidence="11" type="primary">cobC</name>
    <name evidence="11" type="ORF">SSPSH_002284</name>
</gene>
<dbReference type="Pfam" id="PF00155">
    <property type="entry name" value="Aminotran_1_2"/>
    <property type="match status" value="1"/>
</dbReference>
<evidence type="ECO:0000256" key="5">
    <source>
        <dbReference type="ARBA" id="ARBA00022573"/>
    </source>
</evidence>
<dbReference type="InterPro" id="IPR004838">
    <property type="entry name" value="NHTrfase_class1_PyrdxlP-BS"/>
</dbReference>
<reference evidence="11 12" key="1">
    <citation type="journal article" date="2011" name="J. Bacteriol.">
        <title>Genome sequence of Salinisphaera shabanensis, a gammaproteobacterium from the harsh, variable environment of the brine-seawater interface of the Shaban Deep in the Red Sea.</title>
        <authorList>
            <person name="Antunes A."/>
            <person name="Alam I."/>
            <person name="Bajic V.B."/>
            <person name="Stingl U."/>
        </authorList>
    </citation>
    <scope>NUCLEOTIDE SEQUENCE [LARGE SCALE GENOMIC DNA]</scope>
    <source>
        <strain evidence="11 12">E1L3A</strain>
    </source>
</reference>
<keyword evidence="6" id="KW-0663">Pyridoxal phosphate</keyword>
<dbReference type="NCBIfam" id="TIGR01140">
    <property type="entry name" value="L_thr_O3P_dcar"/>
    <property type="match status" value="1"/>
</dbReference>
<comment type="caution">
    <text evidence="11">The sequence shown here is derived from an EMBL/GenBank/DDBJ whole genome shotgun (WGS) entry which is preliminary data.</text>
</comment>
<dbReference type="eggNOG" id="COG0079">
    <property type="taxonomic scope" value="Bacteria"/>
</dbReference>
<protein>
    <recommendedName>
        <fullName evidence="4">threonine-phosphate decarboxylase</fullName>
        <ecNumber evidence="4">4.1.1.81</ecNumber>
    </recommendedName>
    <alternativeName>
        <fullName evidence="8">L-threonine-O-3-phosphate decarboxylase</fullName>
    </alternativeName>
</protein>
<comment type="catalytic activity">
    <reaction evidence="9">
        <text>O-phospho-L-threonine + H(+) = (R)-1-aminopropan-2-yl phosphate + CO2</text>
        <dbReference type="Rhea" id="RHEA:11492"/>
        <dbReference type="ChEBI" id="CHEBI:15378"/>
        <dbReference type="ChEBI" id="CHEBI:16526"/>
        <dbReference type="ChEBI" id="CHEBI:58563"/>
        <dbReference type="ChEBI" id="CHEBI:58675"/>
        <dbReference type="EC" id="4.1.1.81"/>
    </reaction>
</comment>
<evidence type="ECO:0000313" key="12">
    <source>
        <dbReference type="Proteomes" id="UP000006242"/>
    </source>
</evidence>
<dbReference type="InterPro" id="IPR015424">
    <property type="entry name" value="PyrdxlP-dep_Trfase"/>
</dbReference>
<dbReference type="UniPathway" id="UPA00148"/>
<name>U2E4L8_9GAMM</name>
<dbReference type="EMBL" id="AFNV02000015">
    <property type="protein sequence ID" value="ERJ18791.1"/>
    <property type="molecule type" value="Genomic_DNA"/>
</dbReference>
<dbReference type="EC" id="4.1.1.81" evidence="4"/>
<comment type="function">
    <text evidence="2">Decarboxylates L-threonine-O-3-phosphate to yield (R)-1-amino-2-propanol O-2-phosphate, the precursor for the linkage between the nucleotide loop and the corrin ring in cobalamin.</text>
</comment>
<accession>U2E4L8</accession>
<evidence type="ECO:0000313" key="11">
    <source>
        <dbReference type="EMBL" id="ERJ18791.1"/>
    </source>
</evidence>
<dbReference type="CDD" id="cd00609">
    <property type="entry name" value="AAT_like"/>
    <property type="match status" value="1"/>
</dbReference>
<evidence type="ECO:0000256" key="1">
    <source>
        <dbReference type="ARBA" id="ARBA00001933"/>
    </source>
</evidence>
<comment type="pathway">
    <text evidence="3">Cofactor biosynthesis; adenosylcobalamin biosynthesis.</text>
</comment>
<evidence type="ECO:0000256" key="9">
    <source>
        <dbReference type="ARBA" id="ARBA00048531"/>
    </source>
</evidence>
<organism evidence="11 12">
    <name type="scientific">Salinisphaera shabanensis E1L3A</name>
    <dbReference type="NCBI Taxonomy" id="1033802"/>
    <lineage>
        <taxon>Bacteria</taxon>
        <taxon>Pseudomonadati</taxon>
        <taxon>Pseudomonadota</taxon>
        <taxon>Gammaproteobacteria</taxon>
        <taxon>Salinisphaerales</taxon>
        <taxon>Salinisphaeraceae</taxon>
        <taxon>Salinisphaera</taxon>
    </lineage>
</organism>
<dbReference type="GO" id="GO:0009236">
    <property type="term" value="P:cobalamin biosynthetic process"/>
    <property type="evidence" value="ECO:0007669"/>
    <property type="project" value="UniProtKB-UniPathway"/>
</dbReference>
<dbReference type="InterPro" id="IPR015422">
    <property type="entry name" value="PyrdxlP-dep_Trfase_small"/>
</dbReference>